<comment type="similarity">
    <text evidence="2">Belongs to the TVP23 family.</text>
</comment>
<keyword evidence="5" id="KW-0677">Repeat</keyword>
<dbReference type="Proteomes" id="UP000796761">
    <property type="component" value="Unassembled WGS sequence"/>
</dbReference>
<dbReference type="Gene3D" id="2.130.10.10">
    <property type="entry name" value="YVTN repeat-like/Quinoprotein amine dehydrogenase"/>
    <property type="match status" value="1"/>
</dbReference>
<accession>A0A8K1G202</accession>
<dbReference type="PANTHER" id="PTHR19872:SF7">
    <property type="entry name" value="F-BOX AND WD REPEAT DOMAIN CONTAINING PROTEIN 10B-RELATED"/>
    <property type="match status" value="1"/>
</dbReference>
<evidence type="ECO:0000256" key="6">
    <source>
        <dbReference type="ARBA" id="ARBA00022989"/>
    </source>
</evidence>
<feature type="repeat" description="WD" evidence="8">
    <location>
        <begin position="241"/>
        <end position="280"/>
    </location>
</feature>
<dbReference type="SMART" id="SM00320">
    <property type="entry name" value="WD40"/>
    <property type="match status" value="4"/>
</dbReference>
<dbReference type="InterPro" id="IPR051075">
    <property type="entry name" value="SCF_subunit_WD-repeat"/>
</dbReference>
<proteinExistence type="inferred from homology"/>
<feature type="region of interest" description="Disordered" evidence="9">
    <location>
        <begin position="673"/>
        <end position="698"/>
    </location>
</feature>
<evidence type="ECO:0000256" key="2">
    <source>
        <dbReference type="ARBA" id="ARBA00005467"/>
    </source>
</evidence>
<evidence type="ECO:0000313" key="11">
    <source>
        <dbReference type="EMBL" id="TRZ10120.1"/>
    </source>
</evidence>
<evidence type="ECO:0000256" key="10">
    <source>
        <dbReference type="SAM" id="Phobius"/>
    </source>
</evidence>
<dbReference type="SUPFAM" id="SSF50978">
    <property type="entry name" value="WD40 repeat-like"/>
    <property type="match status" value="1"/>
</dbReference>
<dbReference type="GO" id="GO:0016020">
    <property type="term" value="C:membrane"/>
    <property type="evidence" value="ECO:0007669"/>
    <property type="project" value="UniProtKB-SubCell"/>
</dbReference>
<comment type="caution">
    <text evidence="11">The sequence shown here is derived from an EMBL/GenBank/DDBJ whole genome shotgun (WGS) entry which is preliminary data.</text>
</comment>
<name>A0A8K1G202_9PASS</name>
<dbReference type="EMBL" id="SWJQ01000933">
    <property type="protein sequence ID" value="TRZ10120.1"/>
    <property type="molecule type" value="Genomic_DNA"/>
</dbReference>
<evidence type="ECO:0000256" key="8">
    <source>
        <dbReference type="PROSITE-ProRule" id="PRU00221"/>
    </source>
</evidence>
<dbReference type="SUPFAM" id="SSF81383">
    <property type="entry name" value="F-box domain"/>
    <property type="match status" value="1"/>
</dbReference>
<dbReference type="PANTHER" id="PTHR19872">
    <property type="entry name" value="UBIQUITIN LIGASE SPECIFICITY FACTOR/HREP PROTEIN"/>
    <property type="match status" value="1"/>
</dbReference>
<dbReference type="AlphaFoldDB" id="A0A8K1G202"/>
<protein>
    <recommendedName>
        <fullName evidence="13">Golgi apparatus membrane protein TVP23 homolog</fullName>
    </recommendedName>
</protein>
<dbReference type="Gene3D" id="1.20.1280.50">
    <property type="match status" value="1"/>
</dbReference>
<comment type="subcellular location">
    <subcellularLocation>
        <location evidence="1">Membrane</location>
        <topology evidence="1">Multi-pass membrane protein</topology>
    </subcellularLocation>
</comment>
<evidence type="ECO:0000256" key="4">
    <source>
        <dbReference type="ARBA" id="ARBA00022692"/>
    </source>
</evidence>
<keyword evidence="3 8" id="KW-0853">WD repeat</keyword>
<dbReference type="InterPro" id="IPR036322">
    <property type="entry name" value="WD40_repeat_dom_sf"/>
</dbReference>
<gene>
    <name evidence="11" type="ORF">HGM15179_016989</name>
</gene>
<dbReference type="InterPro" id="IPR015943">
    <property type="entry name" value="WD40/YVTN_repeat-like_dom_sf"/>
</dbReference>
<dbReference type="Pfam" id="PF05832">
    <property type="entry name" value="DUF846"/>
    <property type="match status" value="1"/>
</dbReference>
<dbReference type="InterPro" id="IPR036047">
    <property type="entry name" value="F-box-like_dom_sf"/>
</dbReference>
<feature type="transmembrane region" description="Helical" evidence="10">
    <location>
        <begin position="831"/>
        <end position="852"/>
    </location>
</feature>
<feature type="compositionally biased region" description="Basic and acidic residues" evidence="9">
    <location>
        <begin position="458"/>
        <end position="475"/>
    </location>
</feature>
<keyword evidence="12" id="KW-1185">Reference proteome</keyword>
<feature type="compositionally biased region" description="Basic and acidic residues" evidence="9">
    <location>
        <begin position="1005"/>
        <end position="1204"/>
    </location>
</feature>
<dbReference type="PROSITE" id="PS50294">
    <property type="entry name" value="WD_REPEATS_REGION"/>
    <property type="match status" value="1"/>
</dbReference>
<evidence type="ECO:0000256" key="7">
    <source>
        <dbReference type="ARBA" id="ARBA00023136"/>
    </source>
</evidence>
<evidence type="ECO:0000313" key="12">
    <source>
        <dbReference type="Proteomes" id="UP000796761"/>
    </source>
</evidence>
<evidence type="ECO:0000256" key="3">
    <source>
        <dbReference type="ARBA" id="ARBA00022574"/>
    </source>
</evidence>
<dbReference type="Pfam" id="PF00400">
    <property type="entry name" value="WD40"/>
    <property type="match status" value="3"/>
</dbReference>
<feature type="region of interest" description="Disordered" evidence="9">
    <location>
        <begin position="449"/>
        <end position="506"/>
    </location>
</feature>
<dbReference type="InterPro" id="IPR001680">
    <property type="entry name" value="WD40_rpt"/>
</dbReference>
<keyword evidence="4 10" id="KW-0812">Transmembrane</keyword>
<reference evidence="11" key="1">
    <citation type="submission" date="2019-04" db="EMBL/GenBank/DDBJ databases">
        <title>Genome assembly of Zosterops borbonicus 15179.</title>
        <authorList>
            <person name="Leroy T."/>
            <person name="Anselmetti Y."/>
            <person name="Tilak M.-K."/>
            <person name="Nabholz B."/>
        </authorList>
    </citation>
    <scope>NUCLEOTIDE SEQUENCE</scope>
    <source>
        <strain evidence="11">HGM_15179</strain>
        <tissue evidence="11">Muscle</tissue>
    </source>
</reference>
<sequence length="1204" mass="136690">MSLLRSWHTLLLLKMERLKAGKVFPPLSEKRRNVPAEIKCQKVLLAPEHQVLCQEGPDAGDSWPLSLADADATMAPVSLQSHSNDSQAKDFTRVLPFQLSVTILGFLDHKSLNACSAVNSHWEFLVRQLREDQECRSTAQKNLLRLKELCPRKAIPNYAKRVDVQIPQLNDEGEVIEVKEKEQKKRRRSKTEDFSLHEAYQGLKTHKIELEERNVFCGPYKTHVLLEQCWDIHSGACVRTFSGHYATVTCLHSHQEHFVSGAGDGVVKVWSLKSGKCLRTLMHSSPVWAVRMDGTHVVSGGHRGLVKVWSAESGALIKILERHQGPVLCLSFDQWHLVTGSSDGYALGWSMLGKFRRCLIAFFHPKEVLSLEFLYLRVISGCADGHIRIFSFLTGACLQVLEPSSSGDPVSALYVAGNRVVTNSPSRLLLLQFEAVLWDYSLPADREVLKKEKKSQKGKHEGSSAEQQRAQDKSPRPRQPPKSRGRPKSDEAEQGPAPPAPAEPEATVEYELPQTDPSRPMSPDKFLLTIGTLQNPCKPAPGSPSLELSVKARGAQQQRPGKVPVSRTPLQHQEEQAAQLQRARLHRHSLTMTRISTPFETKMLRLRLENSLYGPAVKSSIPAPCVVHPKFCGSLGERKIPSGPVKETAGPKDGHQLIDLCTISASLELVQPTPGTAAQSKEAPRRIKPFCPSSSRRDSGFRLLTAEQEDSSDDIEDVSLFDADDDVSRRSKKSKIRHPVASFFHLFFRVSAIVVYLLCELLTNSFIACMVTIILLLSCDFWAVKNVTGRLMVGLRWWNQVDDDGRSHWVFEARKVSAQGGKISSEAESRIFWLGLITCPMIWVIFAFSALFSFKVKWLAVVMMGVVLQGANLYGYIRCKVGSRKNLTSMATSYLGKQFLRQPGKGSILLLREGDRIESPGSKPMELQPPEVTSDLVRQMGSLLKRILELTEQDADEHLSRTCISISQGLSSGDLGPAPHTPLDIPKEDPDGSGEQAEGATRLSWGEERRGEERRGEERRGEERRGEERRGEERRGEERRGEERRGEERRGEERRGEERRGEERRGEERRGEERRGEERRGEERRGEERRGEERRGEERRGEERRGEERRGEERRGEERRGEERRGEERRGEERRGEERRGEERRGEERRGEERRGEERRGEERRGEERRGEERRGEERRGEERRGEERRGEEFSRQEFTESFS</sequence>
<evidence type="ECO:0008006" key="13">
    <source>
        <dbReference type="Google" id="ProtNLM"/>
    </source>
</evidence>
<evidence type="ECO:0000256" key="1">
    <source>
        <dbReference type="ARBA" id="ARBA00004141"/>
    </source>
</evidence>
<evidence type="ECO:0000256" key="5">
    <source>
        <dbReference type="ARBA" id="ARBA00022737"/>
    </source>
</evidence>
<evidence type="ECO:0000256" key="9">
    <source>
        <dbReference type="SAM" id="MobiDB-lite"/>
    </source>
</evidence>
<dbReference type="PROSITE" id="PS50082">
    <property type="entry name" value="WD_REPEATS_2"/>
    <property type="match status" value="1"/>
</dbReference>
<feature type="region of interest" description="Disordered" evidence="9">
    <location>
        <begin position="967"/>
        <end position="1204"/>
    </location>
</feature>
<dbReference type="OrthoDB" id="674604at2759"/>
<keyword evidence="7 10" id="KW-0472">Membrane</keyword>
<dbReference type="InterPro" id="IPR008564">
    <property type="entry name" value="TVP23-like"/>
</dbReference>
<keyword evidence="6 10" id="KW-1133">Transmembrane helix</keyword>
<feature type="transmembrane region" description="Helical" evidence="10">
    <location>
        <begin position="858"/>
        <end position="877"/>
    </location>
</feature>
<organism evidence="11 12">
    <name type="scientific">Zosterops borbonicus</name>
    <dbReference type="NCBI Taxonomy" id="364589"/>
    <lineage>
        <taxon>Eukaryota</taxon>
        <taxon>Metazoa</taxon>
        <taxon>Chordata</taxon>
        <taxon>Craniata</taxon>
        <taxon>Vertebrata</taxon>
        <taxon>Euteleostomi</taxon>
        <taxon>Archelosauria</taxon>
        <taxon>Archosauria</taxon>
        <taxon>Dinosauria</taxon>
        <taxon>Saurischia</taxon>
        <taxon>Theropoda</taxon>
        <taxon>Coelurosauria</taxon>
        <taxon>Aves</taxon>
        <taxon>Neognathae</taxon>
        <taxon>Neoaves</taxon>
        <taxon>Telluraves</taxon>
        <taxon>Australaves</taxon>
        <taxon>Passeriformes</taxon>
        <taxon>Sylvioidea</taxon>
        <taxon>Zosteropidae</taxon>
        <taxon>Zosterops</taxon>
    </lineage>
</organism>
<feature type="transmembrane region" description="Helical" evidence="10">
    <location>
        <begin position="764"/>
        <end position="784"/>
    </location>
</feature>